<organism evidence="1">
    <name type="scientific">Borely moumouvirus</name>
    <dbReference type="NCBI Taxonomy" id="2712067"/>
    <lineage>
        <taxon>Viruses</taxon>
        <taxon>Varidnaviria</taxon>
        <taxon>Bamfordvirae</taxon>
        <taxon>Nucleocytoviricota</taxon>
        <taxon>Megaviricetes</taxon>
        <taxon>Imitervirales</taxon>
        <taxon>Mimiviridae</taxon>
        <taxon>Megamimivirinae</taxon>
        <taxon>Moumouvirus</taxon>
    </lineage>
</organism>
<sequence>MSTEMSIFMDCKTDKLLEKLENIDSDKKSNHKTNQNKNTCKLLKNIINFYDNIYIPYKYFQNDKWNINKTLNNNEDVLFFNQEILFEEHFDRFYEVFDKYILLMEDIFNPKNMLNPFLKKISDIDIENNEKAKFLIKIINSRRYKYISPEYIINQYVEIKNQQQDESEVQNILRENLNEIISNTKKYIKEFGEEYKHHVCKYISEYPFEENLQQNYTKTFLNNVLLSIYDCCNKLLDLKIYACHVIILGIIDSTLPLDDIYFYEPENNKNKSLIIV</sequence>
<proteinExistence type="predicted"/>
<evidence type="ECO:0000313" key="1">
    <source>
        <dbReference type="EMBL" id="QID06239.1"/>
    </source>
</evidence>
<dbReference type="EMBL" id="MN175499">
    <property type="protein sequence ID" value="QID06239.1"/>
    <property type="molecule type" value="Genomic_DNA"/>
</dbReference>
<accession>A0A6G6ABL4</accession>
<name>A0A6G6ABL4_9VIRU</name>
<reference evidence="1" key="1">
    <citation type="submission" date="2019-07" db="EMBL/GenBank/DDBJ databases">
        <title>The discovery of a new lineage B mimivirus raises questions about particles surface fibrils.</title>
        <authorList>
            <person name="Silva L.K.S."/>
            <person name="Rodrigues R.A.L."/>
            <person name="Andrade A.C.S.P."/>
            <person name="Hikida H."/>
            <person name="Andreani J."/>
            <person name="Levasseur A."/>
            <person name="La Scola B."/>
            <person name="Abrahao J.S."/>
        </authorList>
    </citation>
    <scope>NUCLEOTIDE SEQUENCE</scope>
    <source>
        <strain evidence="1">B60</strain>
    </source>
</reference>
<protein>
    <submittedName>
        <fullName evidence="1">Uncharacterized protein</fullName>
    </submittedName>
</protein>